<dbReference type="AlphaFoldDB" id="A0A426QJI6"/>
<dbReference type="EMBL" id="QZMU01000001">
    <property type="protein sequence ID" value="RRQ21931.1"/>
    <property type="molecule type" value="Genomic_DNA"/>
</dbReference>
<sequence>MSEQYQRPWIQEKAMMLFIGNLPPSATQLRLAEALRLGREDSQRLRIVRKPGRDGGVQRYAVLHARTPALANRLIARNGKFYLDGRRLVLREFCKRIANNERRAPNWRGRAWPHAERRENERRRGTGEQLAA</sequence>
<dbReference type="GO" id="GO:0003676">
    <property type="term" value="F:nucleic acid binding"/>
    <property type="evidence" value="ECO:0007669"/>
    <property type="project" value="InterPro"/>
</dbReference>
<reference evidence="1 2" key="1">
    <citation type="journal article" date="2010" name="Int. J. Syst. Evol. Microbiol.">
        <title>Thiohalobacter thiocyanaticus gen. nov., sp. nov., a moderately halophilic, sulfur-oxidizing gammaproteobacterium from hypersaline lakes, that utilizes thiocyanate.</title>
        <authorList>
            <person name="Sorokin D.Y."/>
            <person name="Kovaleva O.L."/>
            <person name="Tourova T.P."/>
            <person name="Muyzer G."/>
        </authorList>
    </citation>
    <scope>NUCLEOTIDE SEQUENCE [LARGE SCALE GENOMIC DNA]</scope>
    <source>
        <strain evidence="1 2">Hrh1</strain>
    </source>
</reference>
<comment type="caution">
    <text evidence="1">The sequence shown here is derived from an EMBL/GenBank/DDBJ whole genome shotgun (WGS) entry which is preliminary data.</text>
</comment>
<organism evidence="1 2">
    <name type="scientific">Thiohalobacter thiocyanaticus</name>
    <dbReference type="NCBI Taxonomy" id="585455"/>
    <lineage>
        <taxon>Bacteria</taxon>
        <taxon>Pseudomonadati</taxon>
        <taxon>Pseudomonadota</taxon>
        <taxon>Gammaproteobacteria</taxon>
        <taxon>Thiohalobacterales</taxon>
        <taxon>Thiohalobacteraceae</taxon>
        <taxon>Thiohalobacter</taxon>
    </lineage>
</organism>
<dbReference type="InterPro" id="IPR012677">
    <property type="entry name" value="Nucleotide-bd_a/b_plait_sf"/>
</dbReference>
<dbReference type="SUPFAM" id="SSF54928">
    <property type="entry name" value="RNA-binding domain, RBD"/>
    <property type="match status" value="1"/>
</dbReference>
<keyword evidence="2" id="KW-1185">Reference proteome</keyword>
<proteinExistence type="predicted"/>
<evidence type="ECO:0000313" key="2">
    <source>
        <dbReference type="Proteomes" id="UP000287798"/>
    </source>
</evidence>
<dbReference type="Gene3D" id="3.30.70.330">
    <property type="match status" value="1"/>
</dbReference>
<dbReference type="Proteomes" id="UP000287798">
    <property type="component" value="Unassembled WGS sequence"/>
</dbReference>
<gene>
    <name evidence="1" type="ORF">D6C00_08195</name>
</gene>
<name>A0A426QJI6_9GAMM</name>
<protein>
    <submittedName>
        <fullName evidence="1">RNA-binding protein</fullName>
    </submittedName>
</protein>
<accession>A0A426QJI6</accession>
<dbReference type="InterPro" id="IPR035979">
    <property type="entry name" value="RBD_domain_sf"/>
</dbReference>
<evidence type="ECO:0000313" key="1">
    <source>
        <dbReference type="EMBL" id="RRQ21931.1"/>
    </source>
</evidence>